<evidence type="ECO:0000256" key="4">
    <source>
        <dbReference type="ARBA" id="ARBA00022989"/>
    </source>
</evidence>
<proteinExistence type="inferred from homology"/>
<comment type="subcellular location">
    <subcellularLocation>
        <location evidence="1">Cell membrane</location>
        <topology evidence="1">Multi-pass membrane protein</topology>
    </subcellularLocation>
</comment>
<dbReference type="Pfam" id="PF12704">
    <property type="entry name" value="MacB_PCD"/>
    <property type="match status" value="1"/>
</dbReference>
<organism evidence="10 11">
    <name type="scientific">Tumebacillus algifaecis</name>
    <dbReference type="NCBI Taxonomy" id="1214604"/>
    <lineage>
        <taxon>Bacteria</taxon>
        <taxon>Bacillati</taxon>
        <taxon>Bacillota</taxon>
        <taxon>Bacilli</taxon>
        <taxon>Bacillales</taxon>
        <taxon>Alicyclobacillaceae</taxon>
        <taxon>Tumebacillus</taxon>
    </lineage>
</organism>
<dbReference type="OrthoDB" id="135354at2"/>
<feature type="transmembrane region" description="Helical" evidence="7">
    <location>
        <begin position="456"/>
        <end position="476"/>
    </location>
</feature>
<evidence type="ECO:0000256" key="6">
    <source>
        <dbReference type="ARBA" id="ARBA00038076"/>
    </source>
</evidence>
<keyword evidence="11" id="KW-1185">Reference proteome</keyword>
<dbReference type="RefSeq" id="WP_094235561.1">
    <property type="nucleotide sequence ID" value="NZ_CP022657.1"/>
</dbReference>
<feature type="transmembrane region" description="Helical" evidence="7">
    <location>
        <begin position="846"/>
        <end position="872"/>
    </location>
</feature>
<dbReference type="EMBL" id="CP022657">
    <property type="protein sequence ID" value="ASS74307.1"/>
    <property type="molecule type" value="Genomic_DNA"/>
</dbReference>
<evidence type="ECO:0000256" key="1">
    <source>
        <dbReference type="ARBA" id="ARBA00004651"/>
    </source>
</evidence>
<evidence type="ECO:0000259" key="9">
    <source>
        <dbReference type="Pfam" id="PF12704"/>
    </source>
</evidence>
<evidence type="ECO:0000313" key="10">
    <source>
        <dbReference type="EMBL" id="ASS74307.1"/>
    </source>
</evidence>
<evidence type="ECO:0000313" key="11">
    <source>
        <dbReference type="Proteomes" id="UP000214688"/>
    </source>
</evidence>
<dbReference type="PANTHER" id="PTHR30572">
    <property type="entry name" value="MEMBRANE COMPONENT OF TRANSPORTER-RELATED"/>
    <property type="match status" value="1"/>
</dbReference>
<dbReference type="Proteomes" id="UP000214688">
    <property type="component" value="Chromosome"/>
</dbReference>
<keyword evidence="2" id="KW-1003">Cell membrane</keyword>
<evidence type="ECO:0000256" key="7">
    <source>
        <dbReference type="SAM" id="Phobius"/>
    </source>
</evidence>
<evidence type="ECO:0000256" key="3">
    <source>
        <dbReference type="ARBA" id="ARBA00022692"/>
    </source>
</evidence>
<feature type="transmembrane region" description="Helical" evidence="7">
    <location>
        <begin position="401"/>
        <end position="421"/>
    </location>
</feature>
<gene>
    <name evidence="10" type="ORF">CIG75_04435</name>
</gene>
<feature type="transmembrane region" description="Helical" evidence="7">
    <location>
        <begin position="351"/>
        <end position="380"/>
    </location>
</feature>
<keyword evidence="5 7" id="KW-0472">Membrane</keyword>
<evidence type="ECO:0000256" key="5">
    <source>
        <dbReference type="ARBA" id="ARBA00023136"/>
    </source>
</evidence>
<name>A0A223CZ02_9BACL</name>
<accession>A0A223CZ02</accession>
<feature type="domain" description="ABC3 transporter permease C-terminal" evidence="8">
    <location>
        <begin position="805"/>
        <end position="922"/>
    </location>
</feature>
<dbReference type="Pfam" id="PF02687">
    <property type="entry name" value="FtsX"/>
    <property type="match status" value="2"/>
</dbReference>
<dbReference type="AlphaFoldDB" id="A0A223CZ02"/>
<feature type="transmembrane region" description="Helical" evidence="7">
    <location>
        <begin position="806"/>
        <end position="826"/>
    </location>
</feature>
<protein>
    <recommendedName>
        <fullName evidence="12">ABC3 transporter permease protein domain-containing protein</fullName>
    </recommendedName>
</protein>
<evidence type="ECO:0000256" key="2">
    <source>
        <dbReference type="ARBA" id="ARBA00022475"/>
    </source>
</evidence>
<dbReference type="InterPro" id="IPR003838">
    <property type="entry name" value="ABC3_permease_C"/>
</dbReference>
<evidence type="ECO:0008006" key="12">
    <source>
        <dbReference type="Google" id="ProtNLM"/>
    </source>
</evidence>
<feature type="transmembrane region" description="Helical" evidence="7">
    <location>
        <begin position="892"/>
        <end position="912"/>
    </location>
</feature>
<dbReference type="InterPro" id="IPR050250">
    <property type="entry name" value="Macrolide_Exporter_MacB"/>
</dbReference>
<reference evidence="10 11" key="1">
    <citation type="journal article" date="2015" name="Int. J. Syst. Evol. Microbiol.">
        <title>Tumebacillus algifaecis sp. nov., isolated from decomposing algal scum.</title>
        <authorList>
            <person name="Wu Y.F."/>
            <person name="Zhang B."/>
            <person name="Xing P."/>
            <person name="Wu Q.L."/>
            <person name="Liu S.J."/>
        </authorList>
    </citation>
    <scope>NUCLEOTIDE SEQUENCE [LARGE SCALE GENOMIC DNA]</scope>
    <source>
        <strain evidence="10 11">THMBR28</strain>
    </source>
</reference>
<evidence type="ECO:0000259" key="8">
    <source>
        <dbReference type="Pfam" id="PF02687"/>
    </source>
</evidence>
<dbReference type="GO" id="GO:0005886">
    <property type="term" value="C:plasma membrane"/>
    <property type="evidence" value="ECO:0007669"/>
    <property type="project" value="UniProtKB-SubCell"/>
</dbReference>
<dbReference type="KEGG" id="tab:CIG75_04435"/>
<keyword evidence="4 7" id="KW-1133">Transmembrane helix</keyword>
<dbReference type="InterPro" id="IPR025857">
    <property type="entry name" value="MacB_PCD"/>
</dbReference>
<keyword evidence="3 7" id="KW-0812">Transmembrane</keyword>
<dbReference type="GO" id="GO:0022857">
    <property type="term" value="F:transmembrane transporter activity"/>
    <property type="evidence" value="ECO:0007669"/>
    <property type="project" value="TreeGrafter"/>
</dbReference>
<feature type="transmembrane region" description="Helical" evidence="7">
    <location>
        <begin position="294"/>
        <end position="317"/>
    </location>
</feature>
<feature type="domain" description="MacB-like periplasmic core" evidence="9">
    <location>
        <begin position="43"/>
        <end position="237"/>
    </location>
</feature>
<feature type="domain" description="ABC3 transporter permease C-terminal" evidence="8">
    <location>
        <begin position="301"/>
        <end position="428"/>
    </location>
</feature>
<feature type="transmembrane region" description="Helical" evidence="7">
    <location>
        <begin position="548"/>
        <end position="566"/>
    </location>
</feature>
<dbReference type="PANTHER" id="PTHR30572:SF4">
    <property type="entry name" value="ABC TRANSPORTER PERMEASE YTRF"/>
    <property type="match status" value="1"/>
</dbReference>
<sequence length="931" mass="102275">MIFTLLLSLLLLWVLWKTYRTAGNAPHLRRMAWRNLVQHKQTTVLTVLGAMIGTALITSALLFQHSIERSGDDLLEQQFGRIGYDVPATGQLKLGADFFDEQVVDLLRRSIEQDQVQDVERLLPTIGLVTELRKTDTFGRTVLLQPGIYVQGFDQQLAREFDARAMQDVPDIGANEIVLSQPVAKRLEVAAGDVVMLQGAAYRVRAVVAERGLTGYRGIGQAQGTALVAMETARKLSEVPEGQYTNLLLSHKQYLFSSGRIGNSSAVLFMTDRDLHGVEVRGLAEQGLDHSMKLLPIFTIASWNAIAIGMMLIVNIFKMIAEERRQELGVLRALGMTRTDLAGLLRLEGTYYALLSGTIGALVGIGISYGMLLTTGDLFASALTQLEGLQIEYHFKLGFSPLMKGFALGVLLIEFCSWRVAKQVSDMSIIDALDATVDKAGGRIGHDRRTLLHTSLYLVAAVVTVGLFFLTLTDSFRTGLPEQAPGMFPLLLFVLGLFWTMVGAVLLTRSFGTVSVVVQQLLAPFGRTVALLRLALRYPILQRTRTMLVVLMFALVFFLTALSGVFNETLSAQFAAYDVRPILGGYDLMASVEGKRLSSVELRTALDRSCELDDNSVEAVASVWQVALSGASDPVPIDQNDPKINGIDLSFAEQTTLSLSERDPQYRSDREAWLAVASNPNVMIVSQRDVRGHQVGDLAYQRSSTDGWIHKRIIGIAAYDVKSYTFSSLSGVFVKQSEIEQYASDRKLIASELLLRLQEEQATAETLSSVEKALALQGIYPLRIPKQEFALNAAYPQMLLNLFESFSLLAALIGSGGLTIIMMRVIRERRQQIGMLRAIGVRPSLIYWSILVEGFLIGMLGITLGTVIGSYVGSIMSELFANGDAVTILFPYGKLSLYVGGTLLIVLLGTMLPARQVFRMPPAEATKYVGS</sequence>
<feature type="transmembrane region" description="Helical" evidence="7">
    <location>
        <begin position="488"/>
        <end position="511"/>
    </location>
</feature>
<comment type="similarity">
    <text evidence="6">Belongs to the ABC-4 integral membrane protein family.</text>
</comment>